<dbReference type="AlphaFoldDB" id="A0A9Q0JS47"/>
<keyword evidence="2" id="KW-1185">Reference proteome</keyword>
<gene>
    <name evidence="1" type="ORF">NE237_027656</name>
</gene>
<protein>
    <submittedName>
        <fullName evidence="1">Uncharacterized protein</fullName>
    </submittedName>
</protein>
<dbReference type="Proteomes" id="UP001141806">
    <property type="component" value="Unassembled WGS sequence"/>
</dbReference>
<accession>A0A9Q0JS47</accession>
<sequence>MLCHLPQHFEITTPINSGINHLLSETMALKHHKSRRSLGEEMRYKQHGHKGFKTAKNKQISNLQSIDQGCCDTSTNVLWRKLNKTLMTIVAAYGLRCLNIINYLEINDSSQTPSKSWLT</sequence>
<organism evidence="1 2">
    <name type="scientific">Protea cynaroides</name>
    <dbReference type="NCBI Taxonomy" id="273540"/>
    <lineage>
        <taxon>Eukaryota</taxon>
        <taxon>Viridiplantae</taxon>
        <taxon>Streptophyta</taxon>
        <taxon>Embryophyta</taxon>
        <taxon>Tracheophyta</taxon>
        <taxon>Spermatophyta</taxon>
        <taxon>Magnoliopsida</taxon>
        <taxon>Proteales</taxon>
        <taxon>Proteaceae</taxon>
        <taxon>Protea</taxon>
    </lineage>
</organism>
<reference evidence="1" key="1">
    <citation type="journal article" date="2023" name="Plant J.">
        <title>The genome of the king protea, Protea cynaroides.</title>
        <authorList>
            <person name="Chang J."/>
            <person name="Duong T.A."/>
            <person name="Schoeman C."/>
            <person name="Ma X."/>
            <person name="Roodt D."/>
            <person name="Barker N."/>
            <person name="Li Z."/>
            <person name="Van de Peer Y."/>
            <person name="Mizrachi E."/>
        </authorList>
    </citation>
    <scope>NUCLEOTIDE SEQUENCE</scope>
    <source>
        <tissue evidence="1">Young leaves</tissue>
    </source>
</reference>
<evidence type="ECO:0000313" key="1">
    <source>
        <dbReference type="EMBL" id="KAJ4950824.1"/>
    </source>
</evidence>
<dbReference type="EMBL" id="JAMYWD010000012">
    <property type="protein sequence ID" value="KAJ4950824.1"/>
    <property type="molecule type" value="Genomic_DNA"/>
</dbReference>
<evidence type="ECO:0000313" key="2">
    <source>
        <dbReference type="Proteomes" id="UP001141806"/>
    </source>
</evidence>
<comment type="caution">
    <text evidence="1">The sequence shown here is derived from an EMBL/GenBank/DDBJ whole genome shotgun (WGS) entry which is preliminary data.</text>
</comment>
<proteinExistence type="predicted"/>
<name>A0A9Q0JS47_9MAGN</name>